<evidence type="ECO:0000256" key="4">
    <source>
        <dbReference type="ARBA" id="ARBA00044955"/>
    </source>
</evidence>
<dbReference type="SMART" id="SM00257">
    <property type="entry name" value="LysM"/>
    <property type="match status" value="2"/>
</dbReference>
<evidence type="ECO:0000313" key="6">
    <source>
        <dbReference type="EMBL" id="KAK2034889.1"/>
    </source>
</evidence>
<keyword evidence="1" id="KW-0147">Chitin-binding</keyword>
<evidence type="ECO:0000256" key="3">
    <source>
        <dbReference type="ARBA" id="ARBA00023026"/>
    </source>
</evidence>
<dbReference type="InterPro" id="IPR036779">
    <property type="entry name" value="LysM_dom_sf"/>
</dbReference>
<dbReference type="PANTHER" id="PTHR34997:SF2">
    <property type="entry name" value="LYSM DOMAIN-CONTAINING PROTEIN-RELATED"/>
    <property type="match status" value="1"/>
</dbReference>
<comment type="similarity">
    <text evidence="4">Belongs to the secreted LysM effector family.</text>
</comment>
<organism evidence="6 7">
    <name type="scientific">Colletotrichum zoysiae</name>
    <dbReference type="NCBI Taxonomy" id="1216348"/>
    <lineage>
        <taxon>Eukaryota</taxon>
        <taxon>Fungi</taxon>
        <taxon>Dikarya</taxon>
        <taxon>Ascomycota</taxon>
        <taxon>Pezizomycotina</taxon>
        <taxon>Sordariomycetes</taxon>
        <taxon>Hypocreomycetidae</taxon>
        <taxon>Glomerellales</taxon>
        <taxon>Glomerellaceae</taxon>
        <taxon>Colletotrichum</taxon>
        <taxon>Colletotrichum graminicola species complex</taxon>
    </lineage>
</organism>
<evidence type="ECO:0000259" key="5">
    <source>
        <dbReference type="PROSITE" id="PS51782"/>
    </source>
</evidence>
<accession>A0AAD9M690</accession>
<keyword evidence="3" id="KW-0843">Virulence</keyword>
<dbReference type="Pfam" id="PF01476">
    <property type="entry name" value="LysM"/>
    <property type="match status" value="2"/>
</dbReference>
<dbReference type="Proteomes" id="UP001232148">
    <property type="component" value="Unassembled WGS sequence"/>
</dbReference>
<dbReference type="InterPro" id="IPR018392">
    <property type="entry name" value="LysM"/>
</dbReference>
<reference evidence="6" key="1">
    <citation type="submission" date="2021-06" db="EMBL/GenBank/DDBJ databases">
        <title>Comparative genomics, transcriptomics and evolutionary studies reveal genomic signatures of adaptation to plant cell wall in hemibiotrophic fungi.</title>
        <authorList>
            <consortium name="DOE Joint Genome Institute"/>
            <person name="Baroncelli R."/>
            <person name="Diaz J.F."/>
            <person name="Benocci T."/>
            <person name="Peng M."/>
            <person name="Battaglia E."/>
            <person name="Haridas S."/>
            <person name="Andreopoulos W."/>
            <person name="Labutti K."/>
            <person name="Pangilinan J."/>
            <person name="Floch G.L."/>
            <person name="Makela M.R."/>
            <person name="Henrissat B."/>
            <person name="Grigoriev I.V."/>
            <person name="Crouch J.A."/>
            <person name="De Vries R.P."/>
            <person name="Sukno S.A."/>
            <person name="Thon M.R."/>
        </authorList>
    </citation>
    <scope>NUCLEOTIDE SEQUENCE</scope>
    <source>
        <strain evidence="6">MAFF235873</strain>
    </source>
</reference>
<dbReference type="Gene3D" id="3.10.350.10">
    <property type="entry name" value="LysM domain"/>
    <property type="match status" value="2"/>
</dbReference>
<dbReference type="AlphaFoldDB" id="A0AAD9M690"/>
<dbReference type="EMBL" id="MU842811">
    <property type="protein sequence ID" value="KAK2034889.1"/>
    <property type="molecule type" value="Genomic_DNA"/>
</dbReference>
<evidence type="ECO:0000256" key="1">
    <source>
        <dbReference type="ARBA" id="ARBA00022669"/>
    </source>
</evidence>
<feature type="domain" description="LysM" evidence="5">
    <location>
        <begin position="7"/>
        <end position="53"/>
    </location>
</feature>
<dbReference type="PANTHER" id="PTHR34997">
    <property type="entry name" value="AM15"/>
    <property type="match status" value="1"/>
</dbReference>
<protein>
    <submittedName>
        <fullName evidence="6">LysM domain-containing protein</fullName>
    </submittedName>
</protein>
<dbReference type="InterPro" id="IPR052210">
    <property type="entry name" value="LysM1-like"/>
</dbReference>
<evidence type="ECO:0000313" key="7">
    <source>
        <dbReference type="Proteomes" id="UP001232148"/>
    </source>
</evidence>
<feature type="domain" description="LysM" evidence="5">
    <location>
        <begin position="94"/>
        <end position="140"/>
    </location>
</feature>
<gene>
    <name evidence="6" type="ORF">LX32DRAFT_578334</name>
</gene>
<dbReference type="PROSITE" id="PS51782">
    <property type="entry name" value="LYSM"/>
    <property type="match status" value="2"/>
</dbReference>
<dbReference type="CDD" id="cd00118">
    <property type="entry name" value="LysM"/>
    <property type="match status" value="2"/>
</dbReference>
<sequence length="144" mass="15154">MVNNCNRFYFVESGDTCARIASNHGVSVNQLATWNNGGGASCSGLWANVWVCVRVIGVTPTSAVPAPPATTTSPGNGISTPGPAQPGMVMNCDRFYFVVSGDACASIVSRHGITLAQFTTWNDVGGSACSRLWLNARVCVRVLR</sequence>
<comment type="caution">
    <text evidence="6">The sequence shown here is derived from an EMBL/GenBank/DDBJ whole genome shotgun (WGS) entry which is preliminary data.</text>
</comment>
<name>A0AAD9M690_9PEZI</name>
<evidence type="ECO:0000256" key="2">
    <source>
        <dbReference type="ARBA" id="ARBA00022729"/>
    </source>
</evidence>
<keyword evidence="7" id="KW-1185">Reference proteome</keyword>
<dbReference type="GO" id="GO:0008061">
    <property type="term" value="F:chitin binding"/>
    <property type="evidence" value="ECO:0007669"/>
    <property type="project" value="UniProtKB-KW"/>
</dbReference>
<dbReference type="SUPFAM" id="SSF54106">
    <property type="entry name" value="LysM domain"/>
    <property type="match status" value="2"/>
</dbReference>
<keyword evidence="2" id="KW-0732">Signal</keyword>
<proteinExistence type="inferred from homology"/>